<evidence type="ECO:0000313" key="1">
    <source>
        <dbReference type="EMBL" id="GGG47399.1"/>
    </source>
</evidence>
<comment type="caution">
    <text evidence="1">The sequence shown here is derived from an EMBL/GenBank/DDBJ whole genome shotgun (WGS) entry which is preliminary data.</text>
</comment>
<name>A0A917GIR7_9FLAO</name>
<dbReference type="AlphaFoldDB" id="A0A917GIR7"/>
<dbReference type="InterPro" id="IPR025412">
    <property type="entry name" value="DUF4304"/>
</dbReference>
<organism evidence="1 2">
    <name type="scientific">Bizionia arctica</name>
    <dbReference type="NCBI Taxonomy" id="1495645"/>
    <lineage>
        <taxon>Bacteria</taxon>
        <taxon>Pseudomonadati</taxon>
        <taxon>Bacteroidota</taxon>
        <taxon>Flavobacteriia</taxon>
        <taxon>Flavobacteriales</taxon>
        <taxon>Flavobacteriaceae</taxon>
        <taxon>Bizionia</taxon>
    </lineage>
</organism>
<dbReference type="RefSeq" id="WP_188464094.1">
    <property type="nucleotide sequence ID" value="NZ_BMFQ01000002.1"/>
</dbReference>
<accession>A0A917GIR7</accession>
<reference evidence="1" key="1">
    <citation type="journal article" date="2014" name="Int. J. Syst. Evol. Microbiol.">
        <title>Complete genome sequence of Corynebacterium casei LMG S-19264T (=DSM 44701T), isolated from a smear-ripened cheese.</title>
        <authorList>
            <consortium name="US DOE Joint Genome Institute (JGI-PGF)"/>
            <person name="Walter F."/>
            <person name="Albersmeier A."/>
            <person name="Kalinowski J."/>
            <person name="Ruckert C."/>
        </authorList>
    </citation>
    <scope>NUCLEOTIDE SEQUENCE</scope>
    <source>
        <strain evidence="1">CGMCC 1.12751</strain>
    </source>
</reference>
<keyword evidence="2" id="KW-1185">Reference proteome</keyword>
<evidence type="ECO:0000313" key="2">
    <source>
        <dbReference type="Proteomes" id="UP000625976"/>
    </source>
</evidence>
<reference evidence="1" key="2">
    <citation type="submission" date="2020-09" db="EMBL/GenBank/DDBJ databases">
        <authorList>
            <person name="Sun Q."/>
            <person name="Zhou Y."/>
        </authorList>
    </citation>
    <scope>NUCLEOTIDE SEQUENCE</scope>
    <source>
        <strain evidence="1">CGMCC 1.12751</strain>
    </source>
</reference>
<dbReference type="Pfam" id="PF14137">
    <property type="entry name" value="DUF4304"/>
    <property type="match status" value="1"/>
</dbReference>
<evidence type="ECO:0008006" key="3">
    <source>
        <dbReference type="Google" id="ProtNLM"/>
    </source>
</evidence>
<proteinExistence type="predicted"/>
<dbReference type="Proteomes" id="UP000625976">
    <property type="component" value="Unassembled WGS sequence"/>
</dbReference>
<protein>
    <recommendedName>
        <fullName evidence="3">DUF4304 domain-containing protein</fullName>
    </recommendedName>
</protein>
<sequence>MTNNIDYKKTLDEIQKTVHSELKVDGFKKKGRTHNKVLDNGIIQVVNFQMANYEFENTVEIPGLRNNLYKNFTINIGVFIPELYEKTFNQKPKVFIQEYDCEIRTRINDKVDGKEIWFSLQSDYQKTAELIIDRIKSDVKNWFDRFNNRTKIVAELIQSKEIKFSPREKLCGAIIELEIDRKNGERIFNEYYNSIESKKPHKNYVSELAKQLNIRLTK</sequence>
<gene>
    <name evidence="1" type="ORF">GCM10010976_18520</name>
</gene>
<dbReference type="EMBL" id="BMFQ01000002">
    <property type="protein sequence ID" value="GGG47399.1"/>
    <property type="molecule type" value="Genomic_DNA"/>
</dbReference>